<dbReference type="EMBL" id="JAOYOD010000001">
    <property type="protein sequence ID" value="MCV9385551.1"/>
    <property type="molecule type" value="Genomic_DNA"/>
</dbReference>
<keyword evidence="2" id="KW-1185">Reference proteome</keyword>
<name>A0ABT3CPD8_9BACT</name>
<dbReference type="Proteomes" id="UP001300692">
    <property type="component" value="Unassembled WGS sequence"/>
</dbReference>
<evidence type="ECO:0000313" key="1">
    <source>
        <dbReference type="EMBL" id="MCV9385551.1"/>
    </source>
</evidence>
<gene>
    <name evidence="1" type="ORF">N7U62_02700</name>
</gene>
<protein>
    <submittedName>
        <fullName evidence="1">Uncharacterized protein</fullName>
    </submittedName>
</protein>
<dbReference type="RefSeq" id="WP_264136337.1">
    <property type="nucleotide sequence ID" value="NZ_JAOYOD010000001.1"/>
</dbReference>
<reference evidence="1 2" key="1">
    <citation type="submission" date="2022-10" db="EMBL/GenBank/DDBJ databases">
        <title>Comparative genomics and taxonomic characterization of three novel marine species of genus Reichenbachiella exhibiting antioxidant and polysaccharide degradation activities.</title>
        <authorList>
            <person name="Muhammad N."/>
            <person name="Lee Y.-J."/>
            <person name="Ko J."/>
            <person name="Kim S.-G."/>
        </authorList>
    </citation>
    <scope>NUCLEOTIDE SEQUENCE [LARGE SCALE GENOMIC DNA]</scope>
    <source>
        <strain evidence="1 2">ABR2-5</strain>
    </source>
</reference>
<accession>A0ABT3CPD8</accession>
<evidence type="ECO:0000313" key="2">
    <source>
        <dbReference type="Proteomes" id="UP001300692"/>
    </source>
</evidence>
<proteinExistence type="predicted"/>
<organism evidence="1 2">
    <name type="scientific">Reichenbachiella ulvae</name>
    <dbReference type="NCBI Taxonomy" id="2980104"/>
    <lineage>
        <taxon>Bacteria</taxon>
        <taxon>Pseudomonadati</taxon>
        <taxon>Bacteroidota</taxon>
        <taxon>Cytophagia</taxon>
        <taxon>Cytophagales</taxon>
        <taxon>Reichenbachiellaceae</taxon>
        <taxon>Reichenbachiella</taxon>
    </lineage>
</organism>
<sequence length="60" mass="7311">MKTTFLDYYKLILDRVSFNEELFQKEYRKAMKVLEPEDREALKNWAAKRILERVSERISA</sequence>
<comment type="caution">
    <text evidence="1">The sequence shown here is derived from an EMBL/GenBank/DDBJ whole genome shotgun (WGS) entry which is preliminary data.</text>
</comment>